<organism evidence="1">
    <name type="scientific">Rhizophora mucronata</name>
    <name type="common">Asiatic mangrove</name>
    <dbReference type="NCBI Taxonomy" id="61149"/>
    <lineage>
        <taxon>Eukaryota</taxon>
        <taxon>Viridiplantae</taxon>
        <taxon>Streptophyta</taxon>
        <taxon>Embryophyta</taxon>
        <taxon>Tracheophyta</taxon>
        <taxon>Spermatophyta</taxon>
        <taxon>Magnoliopsida</taxon>
        <taxon>eudicotyledons</taxon>
        <taxon>Gunneridae</taxon>
        <taxon>Pentapetalae</taxon>
        <taxon>rosids</taxon>
        <taxon>fabids</taxon>
        <taxon>Malpighiales</taxon>
        <taxon>Rhizophoraceae</taxon>
        <taxon>Rhizophora</taxon>
    </lineage>
</organism>
<dbReference type="EMBL" id="GGEC01073555">
    <property type="protein sequence ID" value="MBX54039.1"/>
    <property type="molecule type" value="Transcribed_RNA"/>
</dbReference>
<evidence type="ECO:0000313" key="1">
    <source>
        <dbReference type="EMBL" id="MBX54039.1"/>
    </source>
</evidence>
<name>A0A2P2PH98_RHIMU</name>
<accession>A0A2P2PH98</accession>
<dbReference type="AlphaFoldDB" id="A0A2P2PH98"/>
<protein>
    <submittedName>
        <fullName evidence="1">Uncharacterized protein</fullName>
    </submittedName>
</protein>
<proteinExistence type="predicted"/>
<reference evidence="1" key="1">
    <citation type="submission" date="2018-02" db="EMBL/GenBank/DDBJ databases">
        <title>Rhizophora mucronata_Transcriptome.</title>
        <authorList>
            <person name="Meera S.P."/>
            <person name="Sreeshan A."/>
            <person name="Augustine A."/>
        </authorList>
    </citation>
    <scope>NUCLEOTIDE SEQUENCE</scope>
    <source>
        <tissue evidence="1">Leaf</tissue>
    </source>
</reference>
<sequence>MSRQMMGSNVLKIKIKKCNLLSLKSSSSN</sequence>